<proteinExistence type="predicted"/>
<name>A0A263D1A0_9PSEU</name>
<dbReference type="EMBL" id="NKYE01000009">
    <property type="protein sequence ID" value="OZM72223.1"/>
    <property type="molecule type" value="Genomic_DNA"/>
</dbReference>
<dbReference type="InterPro" id="IPR009100">
    <property type="entry name" value="AcylCoA_DH/oxidase_NM_dom_sf"/>
</dbReference>
<evidence type="ECO:0000313" key="3">
    <source>
        <dbReference type="Proteomes" id="UP000242444"/>
    </source>
</evidence>
<comment type="caution">
    <text evidence="2">The sequence shown here is derived from an EMBL/GenBank/DDBJ whole genome shotgun (WGS) entry which is preliminary data.</text>
</comment>
<keyword evidence="3" id="KW-1185">Reference proteome</keyword>
<dbReference type="Proteomes" id="UP000242444">
    <property type="component" value="Unassembled WGS sequence"/>
</dbReference>
<dbReference type="InterPro" id="IPR046373">
    <property type="entry name" value="Acyl-CoA_Oxase/DH_mid-dom_sf"/>
</dbReference>
<protein>
    <submittedName>
        <fullName evidence="2">Acyl-CoA dehydrogenase</fullName>
    </submittedName>
</protein>
<dbReference type="AlphaFoldDB" id="A0A263D1A0"/>
<dbReference type="OrthoDB" id="107064at2"/>
<evidence type="ECO:0000256" key="1">
    <source>
        <dbReference type="SAM" id="MobiDB-lite"/>
    </source>
</evidence>
<dbReference type="InParanoid" id="A0A263D1A0"/>
<organism evidence="2 3">
    <name type="scientific">Amycolatopsis antarctica</name>
    <dbReference type="NCBI Taxonomy" id="1854586"/>
    <lineage>
        <taxon>Bacteria</taxon>
        <taxon>Bacillati</taxon>
        <taxon>Actinomycetota</taxon>
        <taxon>Actinomycetes</taxon>
        <taxon>Pseudonocardiales</taxon>
        <taxon>Pseudonocardiaceae</taxon>
        <taxon>Amycolatopsis</taxon>
    </lineage>
</organism>
<accession>A0A263D1A0</accession>
<gene>
    <name evidence="2" type="ORF">CFN78_16250</name>
</gene>
<reference evidence="2 3" key="1">
    <citation type="submission" date="2017-07" db="EMBL/GenBank/DDBJ databases">
        <title>Amycolatopsis antarcticus sp. nov., isolated from the surface of an Antarcticus brown macroalga.</title>
        <authorList>
            <person name="Wang J."/>
            <person name="Leiva S."/>
            <person name="Huang J."/>
            <person name="Huang Y."/>
        </authorList>
    </citation>
    <scope>NUCLEOTIDE SEQUENCE [LARGE SCALE GENOMIC DNA]</scope>
    <source>
        <strain evidence="2 3">AU-G6</strain>
    </source>
</reference>
<sequence>MAELAHPGQWTARRRWGLLSSLSFRDVPLARLVEAHLDALAIRTEILGAGAGQHGYWGVWAAEPPDGRVTARPDGDGGYTLSGTKRWCSGSHLCTHALVTVHAPDGRVLVEVDLAQDAVTPSEGEWTGLGMRGADTGSVAFDAAGATVVGGPGSYLDRAGFWHAAIGVAACWYGGAAGLAAPLRRAGAAGRLDEHALAHLGAVDAALHAARCALREAAATIDRRALERSERSERSHSPQDSGEPVPDARRRALRVRAVVEAAVTTVADHVGRALGPAPLAHDADHAQRLADLTVYVRQSHAERDLAALGRIGAPEDGGAL</sequence>
<feature type="region of interest" description="Disordered" evidence="1">
    <location>
        <begin position="225"/>
        <end position="247"/>
    </location>
</feature>
<dbReference type="GO" id="GO:0016627">
    <property type="term" value="F:oxidoreductase activity, acting on the CH-CH group of donors"/>
    <property type="evidence" value="ECO:0007669"/>
    <property type="project" value="InterPro"/>
</dbReference>
<dbReference type="Gene3D" id="2.40.110.10">
    <property type="entry name" value="Butyryl-CoA Dehydrogenase, subunit A, domain 2"/>
    <property type="match status" value="1"/>
</dbReference>
<dbReference type="SUPFAM" id="SSF56645">
    <property type="entry name" value="Acyl-CoA dehydrogenase NM domain-like"/>
    <property type="match status" value="1"/>
</dbReference>
<evidence type="ECO:0000313" key="2">
    <source>
        <dbReference type="EMBL" id="OZM72223.1"/>
    </source>
</evidence>
<feature type="compositionally biased region" description="Basic and acidic residues" evidence="1">
    <location>
        <begin position="225"/>
        <end position="237"/>
    </location>
</feature>